<organism evidence="5">
    <name type="scientific">marine sediment metagenome</name>
    <dbReference type="NCBI Taxonomy" id="412755"/>
    <lineage>
        <taxon>unclassified sequences</taxon>
        <taxon>metagenomes</taxon>
        <taxon>ecological metagenomes</taxon>
    </lineage>
</organism>
<keyword evidence="3" id="KW-0460">Magnesium</keyword>
<feature type="domain" description="4'-phosphopantetheinyl transferase" evidence="4">
    <location>
        <begin position="5"/>
        <end position="76"/>
    </location>
</feature>
<feature type="non-terminal residue" evidence="5">
    <location>
        <position position="1"/>
    </location>
</feature>
<reference evidence="5" key="1">
    <citation type="journal article" date="2014" name="Front. Microbiol.">
        <title>High frequency of phylogenetically diverse reductive dehalogenase-homologous genes in deep subseafloor sedimentary metagenomes.</title>
        <authorList>
            <person name="Kawai M."/>
            <person name="Futagami T."/>
            <person name="Toyoda A."/>
            <person name="Takaki Y."/>
            <person name="Nishi S."/>
            <person name="Hori S."/>
            <person name="Arai W."/>
            <person name="Tsubouchi T."/>
            <person name="Morono Y."/>
            <person name="Uchiyama I."/>
            <person name="Ito T."/>
            <person name="Fujiyama A."/>
            <person name="Inagaki F."/>
            <person name="Takami H."/>
        </authorList>
    </citation>
    <scope>NUCLEOTIDE SEQUENCE</scope>
    <source>
        <strain evidence="5">Expedition CK06-06</strain>
    </source>
</reference>
<protein>
    <recommendedName>
        <fullName evidence="4">4'-phosphopantetheinyl transferase domain-containing protein</fullName>
    </recommendedName>
</protein>
<dbReference type="GO" id="GO:0008897">
    <property type="term" value="F:holo-[acyl-carrier-protein] synthase activity"/>
    <property type="evidence" value="ECO:0007669"/>
    <property type="project" value="InterPro"/>
</dbReference>
<dbReference type="InterPro" id="IPR008278">
    <property type="entry name" value="4-PPantetheinyl_Trfase_dom"/>
</dbReference>
<evidence type="ECO:0000256" key="2">
    <source>
        <dbReference type="ARBA" id="ARBA00022723"/>
    </source>
</evidence>
<sequence length="80" mass="8463">DRIPALAARFAGKEAVMKVLGTGTKGVGWQEIEILADARGKPLVQLYGKASERAKKLNLSEFSISLSDTKQYAVAAAVAS</sequence>
<evidence type="ECO:0000259" key="4">
    <source>
        <dbReference type="Pfam" id="PF01648"/>
    </source>
</evidence>
<name>X1CGA9_9ZZZZ</name>
<dbReference type="SUPFAM" id="SSF56214">
    <property type="entry name" value="4'-phosphopantetheinyl transferase"/>
    <property type="match status" value="1"/>
</dbReference>
<dbReference type="NCBIfam" id="TIGR00556">
    <property type="entry name" value="pantethn_trn"/>
    <property type="match status" value="1"/>
</dbReference>
<dbReference type="GO" id="GO:0006633">
    <property type="term" value="P:fatty acid biosynthetic process"/>
    <property type="evidence" value="ECO:0007669"/>
    <property type="project" value="InterPro"/>
</dbReference>
<keyword evidence="1" id="KW-0808">Transferase</keyword>
<accession>X1CGA9</accession>
<dbReference type="Pfam" id="PF01648">
    <property type="entry name" value="ACPS"/>
    <property type="match status" value="1"/>
</dbReference>
<comment type="caution">
    <text evidence="5">The sequence shown here is derived from an EMBL/GenBank/DDBJ whole genome shotgun (WGS) entry which is preliminary data.</text>
</comment>
<proteinExistence type="predicted"/>
<evidence type="ECO:0000313" key="5">
    <source>
        <dbReference type="EMBL" id="GAH07336.1"/>
    </source>
</evidence>
<evidence type="ECO:0000256" key="3">
    <source>
        <dbReference type="ARBA" id="ARBA00022842"/>
    </source>
</evidence>
<gene>
    <name evidence="5" type="ORF">S01H4_55580</name>
</gene>
<dbReference type="InterPro" id="IPR004568">
    <property type="entry name" value="Ppantetheine-prot_Trfase_dom"/>
</dbReference>
<dbReference type="GO" id="GO:0000287">
    <property type="term" value="F:magnesium ion binding"/>
    <property type="evidence" value="ECO:0007669"/>
    <property type="project" value="InterPro"/>
</dbReference>
<keyword evidence="2" id="KW-0479">Metal-binding</keyword>
<dbReference type="EMBL" id="BART01032093">
    <property type="protein sequence ID" value="GAH07336.1"/>
    <property type="molecule type" value="Genomic_DNA"/>
</dbReference>
<evidence type="ECO:0000256" key="1">
    <source>
        <dbReference type="ARBA" id="ARBA00022679"/>
    </source>
</evidence>
<dbReference type="AlphaFoldDB" id="X1CGA9"/>
<dbReference type="InterPro" id="IPR037143">
    <property type="entry name" value="4-PPantetheinyl_Trfase_dom_sf"/>
</dbReference>
<dbReference type="Gene3D" id="3.90.470.20">
    <property type="entry name" value="4'-phosphopantetheinyl transferase domain"/>
    <property type="match status" value="1"/>
</dbReference>